<keyword evidence="5" id="KW-1133">Transmembrane helix</keyword>
<comment type="subcellular location">
    <subcellularLocation>
        <location evidence="1">Cell membrane</location>
        <topology evidence="1">Multi-pass membrane protein</topology>
    </subcellularLocation>
</comment>
<evidence type="ECO:0000256" key="6">
    <source>
        <dbReference type="ARBA" id="ARBA00023136"/>
    </source>
</evidence>
<proteinExistence type="inferred from homology"/>
<dbReference type="PANTHER" id="PTHR37937:SF1">
    <property type="entry name" value="CONJUGATIVE TRANSFER: DNA TRANSPORT"/>
    <property type="match status" value="1"/>
</dbReference>
<dbReference type="Gene3D" id="3.40.50.300">
    <property type="entry name" value="P-loop containing nucleotide triphosphate hydrolases"/>
    <property type="match status" value="1"/>
</dbReference>
<dbReference type="CDD" id="cd01127">
    <property type="entry name" value="TrwB_TraG_TraD_VirD4"/>
    <property type="match status" value="1"/>
</dbReference>
<organism evidence="7">
    <name type="scientific">Aeromonas sp. Ne-1</name>
    <dbReference type="NCBI Taxonomy" id="1675689"/>
    <lineage>
        <taxon>Bacteria</taxon>
        <taxon>Pseudomonadati</taxon>
        <taxon>Pseudomonadota</taxon>
        <taxon>Gammaproteobacteria</taxon>
        <taxon>Aeromonadales</taxon>
        <taxon>Aeromonadaceae</taxon>
        <taxon>Aeromonas</taxon>
    </lineage>
</organism>
<dbReference type="Pfam" id="PF02534">
    <property type="entry name" value="T4SS-DNA_transf"/>
    <property type="match status" value="1"/>
</dbReference>
<evidence type="ECO:0000256" key="2">
    <source>
        <dbReference type="ARBA" id="ARBA00008806"/>
    </source>
</evidence>
<keyword evidence="3" id="KW-1003">Cell membrane</keyword>
<dbReference type="AlphaFoldDB" id="A0A0H4JD13"/>
<keyword evidence="7" id="KW-0614">Plasmid</keyword>
<name>A0A0H4JD13_9GAMM</name>
<evidence type="ECO:0000313" key="7">
    <source>
        <dbReference type="EMBL" id="AKO69667.1"/>
    </source>
</evidence>
<sequence length="456" mass="52374">MSVADGKTRTSILSSFAQQTAIFSLKDVENMTIQSDFDFHEFQEKKSILYVKIPMKDNPVEALTATFFDQLISIFYDIADKHHGVLPKKAQFLLDEFANLGKINGYENVLSTCRGLGMEMITVVQDIAQLENKYGKEVTRSIINNHDTKLFLRTGDVETAKYFSGLAGDTTAKMKTNSSSTSGGIFTGGSASKSSQEQFVKRPLITDGELLRIERDKCYVFVSGFYPLELEKAWQYKVFKDFLFGKDRKPNYEKTYQETYMKQLDKIQEKYNKKNKIKEVIKEEQVINDDQQVFINTGNDGEMKEIDKEEVIITKTLTKPKVLETENVEVKKEEVNPIDESFDLLAQEFLMKGTRMNEIVEVPNVEEEISEQISEPIYDNQFGLEEVNNDDDVLGKIVTDYKEELEEDVETLKNIESENEIFMEVLENTSEFVDKFSIFAETVTMSEEDEEEFIKG</sequence>
<geneLocation type="plasmid" evidence="7">
    <name>pNe-1</name>
</geneLocation>
<accession>A0A0H4JD13</accession>
<keyword evidence="6" id="KW-0472">Membrane</keyword>
<protein>
    <submittedName>
        <fullName evidence="7">TrsK</fullName>
    </submittedName>
</protein>
<evidence type="ECO:0000256" key="3">
    <source>
        <dbReference type="ARBA" id="ARBA00022475"/>
    </source>
</evidence>
<evidence type="ECO:0000256" key="4">
    <source>
        <dbReference type="ARBA" id="ARBA00022692"/>
    </source>
</evidence>
<keyword evidence="4" id="KW-0812">Transmembrane</keyword>
<dbReference type="EMBL" id="KP738729">
    <property type="protein sequence ID" value="AKO69667.1"/>
    <property type="molecule type" value="Genomic_DNA"/>
</dbReference>
<evidence type="ECO:0000256" key="1">
    <source>
        <dbReference type="ARBA" id="ARBA00004651"/>
    </source>
</evidence>
<dbReference type="GO" id="GO:0005886">
    <property type="term" value="C:plasma membrane"/>
    <property type="evidence" value="ECO:0007669"/>
    <property type="project" value="UniProtKB-SubCell"/>
</dbReference>
<dbReference type="InterPro" id="IPR051539">
    <property type="entry name" value="T4SS-coupling_protein"/>
</dbReference>
<evidence type="ECO:0000256" key="5">
    <source>
        <dbReference type="ARBA" id="ARBA00022989"/>
    </source>
</evidence>
<reference evidence="7" key="1">
    <citation type="journal article" date="2015" name="Toxicon">
        <title>Production level of tetrodotoxin in Aeromonas is associated with the copy number of a plasmid.</title>
        <authorList>
            <person name="Liu J."/>
            <person name="Wei F."/>
            <person name="Lu Y."/>
            <person name="Ma T."/>
            <person name="Zhao J."/>
            <person name="Gong X."/>
            <person name="Bao B."/>
        </authorList>
    </citation>
    <scope>NUCLEOTIDE SEQUENCE</scope>
    <source>
        <strain evidence="7">Ne-1</strain>
        <plasmid evidence="7">pNe-1</plasmid>
    </source>
</reference>
<dbReference type="InterPro" id="IPR027417">
    <property type="entry name" value="P-loop_NTPase"/>
</dbReference>
<comment type="similarity">
    <text evidence="2">Belongs to the VirD4/TraG family.</text>
</comment>
<dbReference type="InterPro" id="IPR003688">
    <property type="entry name" value="TraG/VirD4"/>
</dbReference>
<dbReference type="PANTHER" id="PTHR37937">
    <property type="entry name" value="CONJUGATIVE TRANSFER: DNA TRANSPORT"/>
    <property type="match status" value="1"/>
</dbReference>
<dbReference type="SUPFAM" id="SSF52540">
    <property type="entry name" value="P-loop containing nucleoside triphosphate hydrolases"/>
    <property type="match status" value="1"/>
</dbReference>